<organism evidence="2 3">
    <name type="scientific">Chryseobacterium formosense</name>
    <dbReference type="NCBI Taxonomy" id="236814"/>
    <lineage>
        <taxon>Bacteria</taxon>
        <taxon>Pseudomonadati</taxon>
        <taxon>Bacteroidota</taxon>
        <taxon>Flavobacteriia</taxon>
        <taxon>Flavobacteriales</taxon>
        <taxon>Weeksellaceae</taxon>
        <taxon>Chryseobacterium group</taxon>
        <taxon>Chryseobacterium</taxon>
    </lineage>
</organism>
<evidence type="ECO:0000256" key="1">
    <source>
        <dbReference type="SAM" id="Phobius"/>
    </source>
</evidence>
<dbReference type="STRING" id="236814.IX39_06545"/>
<name>A0A085Z799_9FLAO</name>
<feature type="transmembrane region" description="Helical" evidence="1">
    <location>
        <begin position="92"/>
        <end position="112"/>
    </location>
</feature>
<dbReference type="RefSeq" id="WP_034674448.1">
    <property type="nucleotide sequence ID" value="NZ_FPAP01000001.1"/>
</dbReference>
<dbReference type="eggNOG" id="ENOG5032FC3">
    <property type="taxonomic scope" value="Bacteria"/>
</dbReference>
<evidence type="ECO:0000313" key="2">
    <source>
        <dbReference type="EMBL" id="KFF00313.1"/>
    </source>
</evidence>
<sequence length="224" mass="26458">MPEFDLDSFKKTWQEQPVQPKYDDNEILKMLNKKSRNYMKYIFWISVAEFLFFSLMGIFYLVNSNEFDSLLNILEKMGVQRNDTIQNSLDTIYLVIKILSLLVTGFFVIKFYQNYRKIKIEEDLKLFIIRIITFKKTVNAFILTNIGLLLIVIGALTAFAFYIFNSQQIHLSRSSLMSFIIAISVSTILCVTLIWIYYRLVYGIIMNRLDKNLNQLKEIESQEN</sequence>
<dbReference type="GO" id="GO:0004497">
    <property type="term" value="F:monooxygenase activity"/>
    <property type="evidence" value="ECO:0007669"/>
    <property type="project" value="UniProtKB-KW"/>
</dbReference>
<reference evidence="2 3" key="1">
    <citation type="submission" date="2014-07" db="EMBL/GenBank/DDBJ databases">
        <title>Genome of Chryseobacterium formosense LMG 24722.</title>
        <authorList>
            <person name="Pipes S.E."/>
            <person name="Stropko S.J."/>
            <person name="Newman J.D."/>
        </authorList>
    </citation>
    <scope>NUCLEOTIDE SEQUENCE [LARGE SCALE GENOMIC DNA]</scope>
    <source>
        <strain evidence="2 3">LMG 24722</strain>
    </source>
</reference>
<keyword evidence="1" id="KW-0472">Membrane</keyword>
<evidence type="ECO:0000313" key="3">
    <source>
        <dbReference type="Proteomes" id="UP000028713"/>
    </source>
</evidence>
<dbReference type="Proteomes" id="UP000028713">
    <property type="component" value="Unassembled WGS sequence"/>
</dbReference>
<feature type="transmembrane region" description="Helical" evidence="1">
    <location>
        <begin position="176"/>
        <end position="198"/>
    </location>
</feature>
<dbReference type="OrthoDB" id="709028at2"/>
<proteinExistence type="predicted"/>
<keyword evidence="2" id="KW-0560">Oxidoreductase</keyword>
<gene>
    <name evidence="2" type="ORF">IX39_06545</name>
</gene>
<keyword evidence="1" id="KW-1133">Transmembrane helix</keyword>
<keyword evidence="2" id="KW-0503">Monooxygenase</keyword>
<dbReference type="EMBL" id="JPRP01000001">
    <property type="protein sequence ID" value="KFF00313.1"/>
    <property type="molecule type" value="Genomic_DNA"/>
</dbReference>
<dbReference type="AlphaFoldDB" id="A0A085Z799"/>
<protein>
    <submittedName>
        <fullName evidence="2">Beta-carotene 15,15'-monooxygenase</fullName>
    </submittedName>
</protein>
<feature type="transmembrane region" description="Helical" evidence="1">
    <location>
        <begin position="41"/>
        <end position="62"/>
    </location>
</feature>
<comment type="caution">
    <text evidence="2">The sequence shown here is derived from an EMBL/GenBank/DDBJ whole genome shotgun (WGS) entry which is preliminary data.</text>
</comment>
<feature type="transmembrane region" description="Helical" evidence="1">
    <location>
        <begin position="140"/>
        <end position="164"/>
    </location>
</feature>
<keyword evidence="3" id="KW-1185">Reference proteome</keyword>
<keyword evidence="1" id="KW-0812">Transmembrane</keyword>
<accession>A0A085Z799</accession>